<reference evidence="1 2" key="1">
    <citation type="submission" date="2009-08" db="EMBL/GenBank/DDBJ databases">
        <authorList>
            <person name="Qin X."/>
            <person name="Bachman B."/>
            <person name="Battles P."/>
            <person name="Bell A."/>
            <person name="Bess C."/>
            <person name="Bickham C."/>
            <person name="Chaboub L."/>
            <person name="Chen D."/>
            <person name="Coyle M."/>
            <person name="Deiros D.R."/>
            <person name="Dinh H."/>
            <person name="Forbes L."/>
            <person name="Fowler G."/>
            <person name="Francisco L."/>
            <person name="Fu Q."/>
            <person name="Gubbala S."/>
            <person name="Hale W."/>
            <person name="Han Y."/>
            <person name="Hemphill L."/>
            <person name="Highlander S.K."/>
            <person name="Hirani K."/>
            <person name="Hogues M."/>
            <person name="Jackson L."/>
            <person name="Jakkamsetti A."/>
            <person name="Javaid M."/>
            <person name="Jiang H."/>
            <person name="Korchina V."/>
            <person name="Kovar C."/>
            <person name="Lara F."/>
            <person name="Lee S."/>
            <person name="Mata R."/>
            <person name="Mathew T."/>
            <person name="Moen C."/>
            <person name="Morales K."/>
            <person name="Munidasa M."/>
            <person name="Nazareth L."/>
            <person name="Ngo R."/>
            <person name="Nguyen L."/>
            <person name="Okwuonu G."/>
            <person name="Ongeri F."/>
            <person name="Patil S."/>
            <person name="Petrosino J."/>
            <person name="Pham C."/>
            <person name="Pham P."/>
            <person name="Pu L.-L."/>
            <person name="Puazo M."/>
            <person name="Raj R."/>
            <person name="Reid J."/>
            <person name="Rouhana J."/>
            <person name="Saada N."/>
            <person name="Shang Y."/>
            <person name="Simmons D."/>
            <person name="Thornton R."/>
            <person name="Warren J."/>
            <person name="Weissenberger G."/>
            <person name="Zhang J."/>
            <person name="Zhang L."/>
            <person name="Zhou C."/>
            <person name="Zhu D."/>
            <person name="Muzny D."/>
            <person name="Worley K."/>
            <person name="Gibbs R."/>
        </authorList>
    </citation>
    <scope>NUCLEOTIDE SEQUENCE [LARGE SCALE GENOMIC DNA]</scope>
    <source>
        <strain evidence="2">ATCC 15826 / DSM 8339 / NCTC 10426 / 6573</strain>
    </source>
</reference>
<dbReference type="Proteomes" id="UP000004870">
    <property type="component" value="Unassembled WGS sequence"/>
</dbReference>
<evidence type="ECO:0000313" key="2">
    <source>
        <dbReference type="Proteomes" id="UP000004870"/>
    </source>
</evidence>
<evidence type="ECO:0000313" key="1">
    <source>
        <dbReference type="EMBL" id="EEV88548.1"/>
    </source>
</evidence>
<proteinExistence type="predicted"/>
<comment type="caution">
    <text evidence="1">The sequence shown here is derived from an EMBL/GenBank/DDBJ whole genome shotgun (WGS) entry which is preliminary data.</text>
</comment>
<gene>
    <name evidence="1" type="ORF">HMPREF0198_1338</name>
</gene>
<sequence>MKNRLKKYCDRPLFQKNYKKPKKNLQRRGGLAKMPPSQVVAMEIFFQLKLRRYIQYETD</sequence>
<dbReference type="AlphaFoldDB" id="C8NA10"/>
<protein>
    <submittedName>
        <fullName evidence="1">Uncharacterized protein</fullName>
    </submittedName>
</protein>
<dbReference type="EMBL" id="ACKY01000064">
    <property type="protein sequence ID" value="EEV88548.1"/>
    <property type="molecule type" value="Genomic_DNA"/>
</dbReference>
<keyword evidence="2" id="KW-1185">Reference proteome</keyword>
<accession>C8NA10</accession>
<dbReference type="HOGENOM" id="CLU_2951781_0_0_6"/>
<organism evidence="1 2">
    <name type="scientific">Cardiobacterium hominis (strain ATCC 15826 / DSM 8339 / NCTC 10426 / 6573)</name>
    <dbReference type="NCBI Taxonomy" id="638300"/>
    <lineage>
        <taxon>Bacteria</taxon>
        <taxon>Pseudomonadati</taxon>
        <taxon>Pseudomonadota</taxon>
        <taxon>Gammaproteobacteria</taxon>
        <taxon>Cardiobacteriales</taxon>
        <taxon>Cardiobacteriaceae</taxon>
        <taxon>Cardiobacterium</taxon>
    </lineage>
</organism>
<name>C8NA10_CARH6</name>